<dbReference type="EMBL" id="FOLW01000002">
    <property type="protein sequence ID" value="SFC48929.1"/>
    <property type="molecule type" value="Genomic_DNA"/>
</dbReference>
<evidence type="ECO:0000313" key="1">
    <source>
        <dbReference type="EMBL" id="SFC48929.1"/>
    </source>
</evidence>
<reference evidence="1 2" key="1">
    <citation type="submission" date="2016-10" db="EMBL/GenBank/DDBJ databases">
        <authorList>
            <person name="Varghese N."/>
            <person name="Submissions S."/>
        </authorList>
    </citation>
    <scope>NUCLEOTIDE SEQUENCE [LARGE SCALE GENOMIC DNA]</scope>
    <source>
        <strain evidence="1 2">DSM 5563</strain>
    </source>
</reference>
<protein>
    <submittedName>
        <fullName evidence="1">Uncharacterized protein</fullName>
    </submittedName>
</protein>
<evidence type="ECO:0000313" key="2">
    <source>
        <dbReference type="Proteomes" id="UP000226420"/>
    </source>
</evidence>
<dbReference type="Proteomes" id="UP000226420">
    <property type="component" value="Unassembled WGS sequence"/>
</dbReference>
<dbReference type="RefSeq" id="WP_074821356.1">
    <property type="nucleotide sequence ID" value="NZ_FOLW01000002.1"/>
</dbReference>
<name>A0AAJ4W9G0_9GAMM</name>
<comment type="caution">
    <text evidence="1">The sequence shown here is derived from an EMBL/GenBank/DDBJ whole genome shotgun (WGS) entry which is preliminary data.</text>
</comment>
<gene>
    <name evidence="1" type="ORF">SAMN02745723_102491</name>
</gene>
<sequence>MSQVKLKPFDLEAAKRGEPVIQRNGLPATIIFFDSKIEVLGSPYPIIALITSNDGLEEIGSFNLKGLYLALGPTNYDLFMAPKKRAGYLNIYPVNHPLSDVWRRFAFYETKADADTAADPHRINCIPVEWEE</sequence>
<dbReference type="AlphaFoldDB" id="A0AAJ4W9G0"/>
<organism evidence="1 2">
    <name type="scientific">Pragia fontium DSM 5563 = ATCC 49100</name>
    <dbReference type="NCBI Taxonomy" id="1122977"/>
    <lineage>
        <taxon>Bacteria</taxon>
        <taxon>Pseudomonadati</taxon>
        <taxon>Pseudomonadota</taxon>
        <taxon>Gammaproteobacteria</taxon>
        <taxon>Enterobacterales</taxon>
        <taxon>Budviciaceae</taxon>
        <taxon>Pragia</taxon>
    </lineage>
</organism>
<proteinExistence type="predicted"/>
<accession>A0AAJ4W9G0</accession>